<protein>
    <recommendedName>
        <fullName evidence="1">Conserved hypothetical protein CHP02391 domain-containing protein</fullName>
    </recommendedName>
</protein>
<dbReference type="Proteomes" id="UP001501251">
    <property type="component" value="Unassembled WGS sequence"/>
</dbReference>
<accession>A0ABP8B4P4</accession>
<keyword evidence="3" id="KW-1185">Reference proteome</keyword>
<gene>
    <name evidence="2" type="ORF">GCM10022252_47960</name>
</gene>
<feature type="domain" description="Conserved hypothetical protein CHP02391" evidence="1">
    <location>
        <begin position="116"/>
        <end position="242"/>
    </location>
</feature>
<reference evidence="3" key="1">
    <citation type="journal article" date="2019" name="Int. J. Syst. Evol. Microbiol.">
        <title>The Global Catalogue of Microorganisms (GCM) 10K type strain sequencing project: providing services to taxonomists for standard genome sequencing and annotation.</title>
        <authorList>
            <consortium name="The Broad Institute Genomics Platform"/>
            <consortium name="The Broad Institute Genome Sequencing Center for Infectious Disease"/>
            <person name="Wu L."/>
            <person name="Ma J."/>
        </authorList>
    </citation>
    <scope>NUCLEOTIDE SEQUENCE [LARGE SCALE GENOMIC DNA]</scope>
    <source>
        <strain evidence="3">JCM 17388</strain>
    </source>
</reference>
<evidence type="ECO:0000313" key="2">
    <source>
        <dbReference type="EMBL" id="GAA4198092.1"/>
    </source>
</evidence>
<dbReference type="InterPro" id="IPR012654">
    <property type="entry name" value="CHP02391"/>
</dbReference>
<evidence type="ECO:0000259" key="1">
    <source>
        <dbReference type="Pfam" id="PF09509"/>
    </source>
</evidence>
<evidence type="ECO:0000313" key="3">
    <source>
        <dbReference type="Proteomes" id="UP001501251"/>
    </source>
</evidence>
<dbReference type="EMBL" id="BAABAQ010000009">
    <property type="protein sequence ID" value="GAA4198092.1"/>
    <property type="molecule type" value="Genomic_DNA"/>
</dbReference>
<proteinExistence type="predicted"/>
<name>A0ABP8B4P4_9ACTN</name>
<dbReference type="Pfam" id="PF09509">
    <property type="entry name" value="Hypoth_Ymh"/>
    <property type="match status" value="1"/>
</dbReference>
<comment type="caution">
    <text evidence="2">The sequence shown here is derived from an EMBL/GenBank/DDBJ whole genome shotgun (WGS) entry which is preliminary data.</text>
</comment>
<dbReference type="NCBIfam" id="TIGR02391">
    <property type="entry name" value="hypoth_ymh"/>
    <property type="match status" value="1"/>
</dbReference>
<sequence length="258" mass="29165">MMPINYEWVLAEWDRFLKISERVKTDETRGERSKQPIYRFAATEEDVRRQASVVRQAILAAFPSEQFNFSMDRSFAVQVKELRELLNELIPLVQRSEEIAANIGDDNRGPTISAESLHPWVWDAARPHWESGNYRAAIHAAATNVNSRLRKKLGRHDVSEGKAVQQAFSIEDPEVNRPRLRLASKEDPDHFKSVQVGAIQFGCGLFSAVRNPVAHLADDDHDVEEQEALESIAAFSLLSRWIDRATLEVADTASSATN</sequence>
<organism evidence="2 3">
    <name type="scientific">Streptosporangium oxazolinicum</name>
    <dbReference type="NCBI Taxonomy" id="909287"/>
    <lineage>
        <taxon>Bacteria</taxon>
        <taxon>Bacillati</taxon>
        <taxon>Actinomycetota</taxon>
        <taxon>Actinomycetes</taxon>
        <taxon>Streptosporangiales</taxon>
        <taxon>Streptosporangiaceae</taxon>
        <taxon>Streptosporangium</taxon>
    </lineage>
</organism>